<protein>
    <submittedName>
        <fullName evidence="2">Uncharacterized protein</fullName>
    </submittedName>
</protein>
<organism evidence="1 2">
    <name type="scientific">Acrobeloides nanus</name>
    <dbReference type="NCBI Taxonomy" id="290746"/>
    <lineage>
        <taxon>Eukaryota</taxon>
        <taxon>Metazoa</taxon>
        <taxon>Ecdysozoa</taxon>
        <taxon>Nematoda</taxon>
        <taxon>Chromadorea</taxon>
        <taxon>Rhabditida</taxon>
        <taxon>Tylenchina</taxon>
        <taxon>Cephalobomorpha</taxon>
        <taxon>Cephaloboidea</taxon>
        <taxon>Cephalobidae</taxon>
        <taxon>Acrobeloides</taxon>
    </lineage>
</organism>
<keyword evidence="1" id="KW-1185">Reference proteome</keyword>
<evidence type="ECO:0000313" key="2">
    <source>
        <dbReference type="WBParaSite" id="ACRNAN_scaffold9053.g22521.t1"/>
    </source>
</evidence>
<dbReference type="AlphaFoldDB" id="A0A914EKM4"/>
<dbReference type="Proteomes" id="UP000887540">
    <property type="component" value="Unplaced"/>
</dbReference>
<proteinExistence type="predicted"/>
<evidence type="ECO:0000313" key="1">
    <source>
        <dbReference type="Proteomes" id="UP000887540"/>
    </source>
</evidence>
<reference evidence="2" key="1">
    <citation type="submission" date="2022-11" db="UniProtKB">
        <authorList>
            <consortium name="WormBaseParasite"/>
        </authorList>
    </citation>
    <scope>IDENTIFICATION</scope>
</reference>
<sequence>MNKLLSLPPKEVFPCWDDFIQMTELEWIQKRLSNLAIISYYADEDLESYSDEVLGITMTPLIEAKKS</sequence>
<name>A0A914EKM4_9BILA</name>
<accession>A0A914EKM4</accession>
<dbReference type="WBParaSite" id="ACRNAN_scaffold9053.g22521.t1">
    <property type="protein sequence ID" value="ACRNAN_scaffold9053.g22521.t1"/>
    <property type="gene ID" value="ACRNAN_scaffold9053.g22521"/>
</dbReference>